<dbReference type="KEGG" id="bfc:BacF7301_19975"/>
<dbReference type="SUPFAM" id="SSF53448">
    <property type="entry name" value="Nucleotide-diphospho-sugar transferases"/>
    <property type="match status" value="1"/>
</dbReference>
<protein>
    <recommendedName>
        <fullName evidence="3">Glycosyltransferase family 8 protein</fullName>
    </recommendedName>
</protein>
<reference evidence="1 2" key="1">
    <citation type="submission" date="2020-03" db="EMBL/GenBank/DDBJ databases">
        <title>Genomic analysis of Bacteroides faecium CBA7301.</title>
        <authorList>
            <person name="Kim J."/>
            <person name="Roh S.W."/>
        </authorList>
    </citation>
    <scope>NUCLEOTIDE SEQUENCE [LARGE SCALE GENOMIC DNA]</scope>
    <source>
        <strain evidence="1 2">CBA7301</strain>
    </source>
</reference>
<gene>
    <name evidence="1" type="ORF">BacF7301_19975</name>
</gene>
<dbReference type="Pfam" id="PF01501">
    <property type="entry name" value="Glyco_transf_8"/>
    <property type="match status" value="1"/>
</dbReference>
<dbReference type="InterPro" id="IPR002495">
    <property type="entry name" value="Glyco_trans_8"/>
</dbReference>
<dbReference type="GO" id="GO:0016757">
    <property type="term" value="F:glycosyltransferase activity"/>
    <property type="evidence" value="ECO:0007669"/>
    <property type="project" value="InterPro"/>
</dbReference>
<sequence>MNTTIVYILTSSDKDLYIEQLWLSLYSLRLHNPEVRVVLLTDDSTEVSLVGDRAKIRQYLSEVKVIDVPKEYTLKERSRFIKTTYRKYLKGNLLFLDTDTIIADSLSSIDAVEADVACVLDYHAQLDKLIDGPVIRERVIDIFGVDVGDESNYFNSGVMFVKDTPRTHQFFEEWHKNWKIAAFEKNQCFDQPALLVSDKVCGHVIKELSGVWNCQVLTSIQYLHHAKIIHFFNNTWEGKAEWSPFFDDGIYKQLKREGEIPARVKEYINDPKSAFFSPAYFVCKRKNEFLQTLVGATLYSEFQKNGILFRFVKLLCNFRCFFIQLIKHG</sequence>
<dbReference type="AlphaFoldDB" id="A0A6H0KS32"/>
<proteinExistence type="predicted"/>
<evidence type="ECO:0000313" key="1">
    <source>
        <dbReference type="EMBL" id="QIU96286.1"/>
    </source>
</evidence>
<dbReference type="Gene3D" id="3.90.550.10">
    <property type="entry name" value="Spore Coat Polysaccharide Biosynthesis Protein SpsA, Chain A"/>
    <property type="match status" value="1"/>
</dbReference>
<evidence type="ECO:0008006" key="3">
    <source>
        <dbReference type="Google" id="ProtNLM"/>
    </source>
</evidence>
<keyword evidence="2" id="KW-1185">Reference proteome</keyword>
<name>A0A6H0KS32_9BACE</name>
<evidence type="ECO:0000313" key="2">
    <source>
        <dbReference type="Proteomes" id="UP000501780"/>
    </source>
</evidence>
<dbReference type="RefSeq" id="WP_167965600.1">
    <property type="nucleotide sequence ID" value="NZ_CP050831.1"/>
</dbReference>
<dbReference type="EMBL" id="CP050831">
    <property type="protein sequence ID" value="QIU96286.1"/>
    <property type="molecule type" value="Genomic_DNA"/>
</dbReference>
<dbReference type="InterPro" id="IPR029044">
    <property type="entry name" value="Nucleotide-diphossugar_trans"/>
</dbReference>
<organism evidence="1 2">
    <name type="scientific">Bacteroides faecium</name>
    <dbReference type="NCBI Taxonomy" id="2715212"/>
    <lineage>
        <taxon>Bacteria</taxon>
        <taxon>Pseudomonadati</taxon>
        <taxon>Bacteroidota</taxon>
        <taxon>Bacteroidia</taxon>
        <taxon>Bacteroidales</taxon>
        <taxon>Bacteroidaceae</taxon>
        <taxon>Bacteroides</taxon>
    </lineage>
</organism>
<dbReference type="Proteomes" id="UP000501780">
    <property type="component" value="Chromosome"/>
</dbReference>
<accession>A0A6H0KS32</accession>